<feature type="repeat" description="TPR" evidence="1">
    <location>
        <begin position="574"/>
        <end position="607"/>
    </location>
</feature>
<dbReference type="InterPro" id="IPR011990">
    <property type="entry name" value="TPR-like_helical_dom_sf"/>
</dbReference>
<name>A0ABN8R5M0_9CNID</name>
<keyword evidence="2" id="KW-0175">Coiled coil</keyword>
<evidence type="ECO:0000313" key="4">
    <source>
        <dbReference type="EMBL" id="CAH3174012.1"/>
    </source>
</evidence>
<dbReference type="Pfam" id="PF13424">
    <property type="entry name" value="TPR_12"/>
    <property type="match status" value="4"/>
</dbReference>
<evidence type="ECO:0000256" key="2">
    <source>
        <dbReference type="SAM" id="Coils"/>
    </source>
</evidence>
<feature type="repeat" description="TPR" evidence="1">
    <location>
        <begin position="137"/>
        <end position="170"/>
    </location>
</feature>
<feature type="repeat" description="TPR" evidence="1">
    <location>
        <begin position="614"/>
        <end position="647"/>
    </location>
</feature>
<dbReference type="EMBL" id="CALNXK010000186">
    <property type="protein sequence ID" value="CAH3174012.1"/>
    <property type="molecule type" value="Genomic_DNA"/>
</dbReference>
<dbReference type="SUPFAM" id="SSF48452">
    <property type="entry name" value="TPR-like"/>
    <property type="match status" value="4"/>
</dbReference>
<comment type="caution">
    <text evidence="4">The sequence shown here is derived from an EMBL/GenBank/DDBJ whole genome shotgun (WGS) entry which is preliminary data.</text>
</comment>
<feature type="repeat" description="TPR" evidence="1">
    <location>
        <begin position="374"/>
        <end position="407"/>
    </location>
</feature>
<feature type="repeat" description="TPR" evidence="1">
    <location>
        <begin position="177"/>
        <end position="210"/>
    </location>
</feature>
<reference evidence="4 5" key="1">
    <citation type="submission" date="2022-05" db="EMBL/GenBank/DDBJ databases">
        <authorList>
            <consortium name="Genoscope - CEA"/>
            <person name="William W."/>
        </authorList>
    </citation>
    <scope>NUCLEOTIDE SEQUENCE [LARGE SCALE GENOMIC DNA]</scope>
</reference>
<dbReference type="Pfam" id="PF13181">
    <property type="entry name" value="TPR_8"/>
    <property type="match status" value="1"/>
</dbReference>
<feature type="repeat" description="TPR" evidence="1">
    <location>
        <begin position="414"/>
        <end position="447"/>
    </location>
</feature>
<feature type="coiled-coil region" evidence="2">
    <location>
        <begin position="507"/>
        <end position="534"/>
    </location>
</feature>
<feature type="domain" description="CHAT" evidence="3">
    <location>
        <begin position="894"/>
        <end position="1165"/>
    </location>
</feature>
<dbReference type="InterPro" id="IPR024983">
    <property type="entry name" value="CHAT_dom"/>
</dbReference>
<feature type="coiled-coil region" evidence="2">
    <location>
        <begin position="150"/>
        <end position="210"/>
    </location>
</feature>
<evidence type="ECO:0000259" key="3">
    <source>
        <dbReference type="Pfam" id="PF12770"/>
    </source>
</evidence>
<feature type="non-terminal residue" evidence="4">
    <location>
        <position position="1"/>
    </location>
</feature>
<dbReference type="PANTHER" id="PTHR10098">
    <property type="entry name" value="RAPSYN-RELATED"/>
    <property type="match status" value="1"/>
</dbReference>
<dbReference type="SMART" id="SM00028">
    <property type="entry name" value="TPR"/>
    <property type="match status" value="17"/>
</dbReference>
<gene>
    <name evidence="4" type="ORF">PLOB_00014522</name>
</gene>
<sequence>ISAIAEVYNDEGNKEFEKGEFHNAVYFYTEGIKVKCKDDELNAKLYRKRASAYRQIGNVTDSLDDARIAILLQPQLEESFKEDPLFCVEREEYEEMYQLFHNKADARYKSGHYKEAMYLFASCLKIAQDLGERVQEGVAYANLASCYFYMKDYKKAIEFYELSMNCIEETDYKDFKVYIYTCLGDAHFKLKNFKKAINNYQIGLQIIEEKGDVAKKANMYKILSETYSKTGDYKWEIHYQELRLKASKEIGDRTAERNAYLKLASAYYRSKDSERAIQFCELYLNDSKSPVERSEEGIVCLILSNACLKTRDFEKAVIYRQRSLAQLGDTTSQGNAYSDIGNAYLDLGDSKKSMEWFKQHLSFAKEKGDRPGEGRALETIGVLHLRLGNFKAAIKDFELCLEIAKETGDKSREASAYDGLGLAHDNLGRFKAAMEFFELQLQIAQDLSDKKLERTSYCNLGNTCLHLGNFKQALVFHTQLLNLVKESGDTKGEEVAYGSLGNVYYKLGFLKEAIENHERQLEIVKERRDREEEAVVYCNLGNDYRSLGNLQKAKHYYERNLKIAKEIKAKAMEGGVYANLGIVYRHMKDFKKAIENHNRNLEICRKVGDRPGEGRAYGNLGLAYTDLGDLEKALEYNKLCLEVAKEVEDKACEGYAYGNIGKTYLAQGDCERALQYHECQRKIAIEVGDEIGQAIGNFNVGSVFKKMDSLCKALHYIESSVKILNDMRTRLLSNDEWKIGLRDVHKMVYAGLWRVLIDQDKITEGLVAAEQGRAQALKDLMESNYGLKTANGRRTTQEMSKDDILSCISSVVVFTATYSHLNCFWVLRKESVCLRKLSIEYDVQSMLEVAREKIGVRDGAQCEDRSLDRLRNNEEESEGCVQRRPAALPNQDNPFRTLYELTISPIIDLIHGDELIVVPEGPLWLAPYAAFKDPNSRYLSESFRIRFIPSLLSLKMILDCPADYHAKNGALLVGDPWVEEVKLKQLPCARREVELIAEILHTTPLTGKEATKAEVLKQLSNVALVHIAAHGRMETGEIALSPNPTRASEKPSDEDFLLTISDVLNVRLRARLVVLSCCHSGRGEIKAEGVVGIARAFLGAGARSVLVSLWAIDDKATLEFMKYFYQHLAEGKSASKSLNQAMKFMRESDEFSDVKYWAPFVLIGDDVTLEFQGSH</sequence>
<protein>
    <recommendedName>
        <fullName evidence="3">CHAT domain-containing protein</fullName>
    </recommendedName>
</protein>
<organism evidence="4 5">
    <name type="scientific">Porites lobata</name>
    <dbReference type="NCBI Taxonomy" id="104759"/>
    <lineage>
        <taxon>Eukaryota</taxon>
        <taxon>Metazoa</taxon>
        <taxon>Cnidaria</taxon>
        <taxon>Anthozoa</taxon>
        <taxon>Hexacorallia</taxon>
        <taxon>Scleractinia</taxon>
        <taxon>Fungiina</taxon>
        <taxon>Poritidae</taxon>
        <taxon>Porites</taxon>
    </lineage>
</organism>
<accession>A0ABN8R5M0</accession>
<dbReference type="Proteomes" id="UP001159405">
    <property type="component" value="Unassembled WGS sequence"/>
</dbReference>
<feature type="repeat" description="TPR" evidence="1">
    <location>
        <begin position="494"/>
        <end position="527"/>
    </location>
</feature>
<feature type="repeat" description="TPR" evidence="1">
    <location>
        <begin position="534"/>
        <end position="567"/>
    </location>
</feature>
<keyword evidence="1" id="KW-0802">TPR repeat</keyword>
<evidence type="ECO:0000256" key="1">
    <source>
        <dbReference type="PROSITE-ProRule" id="PRU00339"/>
    </source>
</evidence>
<feature type="repeat" description="TPR" evidence="1">
    <location>
        <begin position="334"/>
        <end position="367"/>
    </location>
</feature>
<evidence type="ECO:0000313" key="5">
    <source>
        <dbReference type="Proteomes" id="UP001159405"/>
    </source>
</evidence>
<dbReference type="PANTHER" id="PTHR10098:SF108">
    <property type="entry name" value="TETRATRICOPEPTIDE REPEAT PROTEIN 28"/>
    <property type="match status" value="1"/>
</dbReference>
<proteinExistence type="predicted"/>
<keyword evidence="5" id="KW-1185">Reference proteome</keyword>
<dbReference type="InterPro" id="IPR019734">
    <property type="entry name" value="TPR_rpt"/>
</dbReference>
<dbReference type="Pfam" id="PF12770">
    <property type="entry name" value="CHAT"/>
    <property type="match status" value="1"/>
</dbReference>
<dbReference type="PROSITE" id="PS50005">
    <property type="entry name" value="TPR"/>
    <property type="match status" value="9"/>
</dbReference>
<dbReference type="Gene3D" id="1.25.40.10">
    <property type="entry name" value="Tetratricopeptide repeat domain"/>
    <property type="match status" value="5"/>
</dbReference>